<dbReference type="Proteomes" id="UP001265746">
    <property type="component" value="Unassembled WGS sequence"/>
</dbReference>
<reference evidence="1" key="1">
    <citation type="submission" date="2023-06" db="EMBL/GenBank/DDBJ databases">
        <authorList>
            <person name="Noh H."/>
        </authorList>
    </citation>
    <scope>NUCLEOTIDE SEQUENCE</scope>
    <source>
        <strain evidence="1">DUCC20226</strain>
    </source>
</reference>
<evidence type="ECO:0000313" key="2">
    <source>
        <dbReference type="Proteomes" id="UP001265746"/>
    </source>
</evidence>
<sequence length="302" mass="34915">MVKHYYYLDGSCPENFDVVFKRAQVFAARALERLNDLEDVEFAHFFELIFKTTTTDVQPMMRSPNFEPSPDLDREIELRPRPVAAHVRRDLYDLANNWNRTNSRAHAQVRIHFADIDRYQQQTEQMYFDPINFLIFFADSKADFDRLVNNSTALITHERPVELRLTPDNYQHPQRSVVDFTQMAKNLQISWEEWEAQDLAGVHINEVAGDLIEITLIHEILHCNAYRLADFPDENDATCGWSMLMGLTKEQSYLCAESIAMLSLAAGLADLKPVHLPEGHGYTISRQGEVTVYSDLSEWTVV</sequence>
<keyword evidence="2" id="KW-1185">Reference proteome</keyword>
<comment type="caution">
    <text evidence="1">The sequence shown here is derived from an EMBL/GenBank/DDBJ whole genome shotgun (WGS) entry which is preliminary data.</text>
</comment>
<accession>A0AAD9ST38</accession>
<gene>
    <name evidence="1" type="ORF">N8I77_002284</name>
</gene>
<organism evidence="1 2">
    <name type="scientific">Phomopsis amygdali</name>
    <name type="common">Fusicoccum amygdali</name>
    <dbReference type="NCBI Taxonomy" id="1214568"/>
    <lineage>
        <taxon>Eukaryota</taxon>
        <taxon>Fungi</taxon>
        <taxon>Dikarya</taxon>
        <taxon>Ascomycota</taxon>
        <taxon>Pezizomycotina</taxon>
        <taxon>Sordariomycetes</taxon>
        <taxon>Sordariomycetidae</taxon>
        <taxon>Diaporthales</taxon>
        <taxon>Diaporthaceae</taxon>
        <taxon>Diaporthe</taxon>
    </lineage>
</organism>
<proteinExistence type="predicted"/>
<dbReference type="EMBL" id="JAUJFL010000001">
    <property type="protein sequence ID" value="KAK2615537.1"/>
    <property type="molecule type" value="Genomic_DNA"/>
</dbReference>
<protein>
    <submittedName>
        <fullName evidence="1">Uncharacterized protein</fullName>
    </submittedName>
</protein>
<dbReference type="AlphaFoldDB" id="A0AAD9ST38"/>
<name>A0AAD9ST38_PHOAM</name>
<evidence type="ECO:0000313" key="1">
    <source>
        <dbReference type="EMBL" id="KAK2615537.1"/>
    </source>
</evidence>